<gene>
    <name evidence="3" type="ORF">CAUPRSCDRAFT_12354</name>
</gene>
<dbReference type="EMBL" id="ML010616">
    <property type="protein sequence ID" value="RKO95945.1"/>
    <property type="molecule type" value="Genomic_DNA"/>
</dbReference>
<dbReference type="NCBIfam" id="TIGR00049">
    <property type="entry name" value="iron-sulfur cluster assembly accessory protein"/>
    <property type="match status" value="1"/>
</dbReference>
<organism evidence="3 4">
    <name type="scientific">Caulochytrium protostelioides</name>
    <dbReference type="NCBI Taxonomy" id="1555241"/>
    <lineage>
        <taxon>Eukaryota</taxon>
        <taxon>Fungi</taxon>
        <taxon>Fungi incertae sedis</taxon>
        <taxon>Chytridiomycota</taxon>
        <taxon>Chytridiomycota incertae sedis</taxon>
        <taxon>Chytridiomycetes</taxon>
        <taxon>Caulochytriales</taxon>
        <taxon>Caulochytriaceae</taxon>
        <taxon>Caulochytrium</taxon>
    </lineage>
</organism>
<dbReference type="PANTHER" id="PTHR10072">
    <property type="entry name" value="IRON-SULFUR CLUSTER ASSEMBLY PROTEIN"/>
    <property type="match status" value="1"/>
</dbReference>
<dbReference type="Pfam" id="PF01521">
    <property type="entry name" value="Fe-S_biosyn"/>
    <property type="match status" value="1"/>
</dbReference>
<comment type="similarity">
    <text evidence="1">Belongs to the HesB/IscA family.</text>
</comment>
<dbReference type="SUPFAM" id="SSF89360">
    <property type="entry name" value="HesB-like domain"/>
    <property type="match status" value="1"/>
</dbReference>
<evidence type="ECO:0000259" key="2">
    <source>
        <dbReference type="Pfam" id="PF01521"/>
    </source>
</evidence>
<proteinExistence type="inferred from homology"/>
<dbReference type="PROSITE" id="PS01152">
    <property type="entry name" value="HESB"/>
    <property type="match status" value="1"/>
</dbReference>
<dbReference type="GO" id="GO:0016226">
    <property type="term" value="P:iron-sulfur cluster assembly"/>
    <property type="evidence" value="ECO:0007669"/>
    <property type="project" value="InterPro"/>
</dbReference>
<dbReference type="Gene3D" id="2.60.300.12">
    <property type="entry name" value="HesB-like domain"/>
    <property type="match status" value="1"/>
</dbReference>
<evidence type="ECO:0000256" key="1">
    <source>
        <dbReference type="ARBA" id="ARBA00006718"/>
    </source>
</evidence>
<protein>
    <recommendedName>
        <fullName evidence="2">Core domain-containing protein</fullName>
    </recommendedName>
</protein>
<dbReference type="AlphaFoldDB" id="A0A4P9WU35"/>
<evidence type="ECO:0000313" key="4">
    <source>
        <dbReference type="Proteomes" id="UP000268535"/>
    </source>
</evidence>
<dbReference type="InterPro" id="IPR035903">
    <property type="entry name" value="HesB-like_dom_sf"/>
</dbReference>
<feature type="domain" description="Core" evidence="2">
    <location>
        <begin position="41"/>
        <end position="133"/>
    </location>
</feature>
<name>A0A4P9WU35_9FUNG</name>
<dbReference type="InterPro" id="IPR016092">
    <property type="entry name" value="ATAP"/>
</dbReference>
<dbReference type="InterPro" id="IPR000361">
    <property type="entry name" value="ATAP_core_dom"/>
</dbReference>
<dbReference type="Proteomes" id="UP000268535">
    <property type="component" value="Unassembled WGS sequence"/>
</dbReference>
<evidence type="ECO:0000313" key="3">
    <source>
        <dbReference type="EMBL" id="RKO95945.1"/>
    </source>
</evidence>
<dbReference type="GO" id="GO:0051537">
    <property type="term" value="F:2 iron, 2 sulfur cluster binding"/>
    <property type="evidence" value="ECO:0007669"/>
    <property type="project" value="TreeGrafter"/>
</dbReference>
<reference evidence="4" key="1">
    <citation type="journal article" date="2018" name="Nat. Microbiol.">
        <title>Leveraging single-cell genomics to expand the fungal tree of life.</title>
        <authorList>
            <person name="Ahrendt S.R."/>
            <person name="Quandt C.A."/>
            <person name="Ciobanu D."/>
            <person name="Clum A."/>
            <person name="Salamov A."/>
            <person name="Andreopoulos B."/>
            <person name="Cheng J.F."/>
            <person name="Woyke T."/>
            <person name="Pelin A."/>
            <person name="Henrissat B."/>
            <person name="Reynolds N.K."/>
            <person name="Benny G.L."/>
            <person name="Smith M.E."/>
            <person name="James T.Y."/>
            <person name="Grigoriev I.V."/>
        </authorList>
    </citation>
    <scope>NUCLEOTIDE SEQUENCE [LARGE SCALE GENOMIC DNA]</scope>
    <source>
        <strain evidence="4">ATCC 52028</strain>
    </source>
</reference>
<dbReference type="InterPro" id="IPR050322">
    <property type="entry name" value="Fe-S_cluster_asmbl/transfer"/>
</dbReference>
<accession>A0A4P9WU35</accession>
<dbReference type="PANTHER" id="PTHR10072:SF41">
    <property type="entry name" value="IRON-SULFUR CLUSTER ASSEMBLY 1 HOMOLOG, MITOCHONDRIAL"/>
    <property type="match status" value="1"/>
</dbReference>
<dbReference type="GO" id="GO:0005739">
    <property type="term" value="C:mitochondrion"/>
    <property type="evidence" value="ECO:0007669"/>
    <property type="project" value="TreeGrafter"/>
</dbReference>
<sequence length="138" mass="15084">MTLTPQAVAQLQRLYVTPEPISPAMSALSPRHEAIPRKPAASAKSAASLETTQGKLLRVGTRKKGCSGNTYTLEFVDKPSRFDEQVHQDGVTILIDSRALLSLIGSEMDYLEDPLSSQFVFHNPNVKEMCGCGQSFMT</sequence>
<dbReference type="InterPro" id="IPR017870">
    <property type="entry name" value="FeS_cluster_insertion_CS"/>
</dbReference>